<evidence type="ECO:0000256" key="12">
    <source>
        <dbReference type="SAM" id="MobiDB-lite"/>
    </source>
</evidence>
<organism evidence="15 16">
    <name type="scientific">Eleusine coracana subsp. coracana</name>
    <dbReference type="NCBI Taxonomy" id="191504"/>
    <lineage>
        <taxon>Eukaryota</taxon>
        <taxon>Viridiplantae</taxon>
        <taxon>Streptophyta</taxon>
        <taxon>Embryophyta</taxon>
        <taxon>Tracheophyta</taxon>
        <taxon>Spermatophyta</taxon>
        <taxon>Magnoliopsida</taxon>
        <taxon>Liliopsida</taxon>
        <taxon>Poales</taxon>
        <taxon>Poaceae</taxon>
        <taxon>PACMAD clade</taxon>
        <taxon>Chloridoideae</taxon>
        <taxon>Cynodonteae</taxon>
        <taxon>Eleusininae</taxon>
        <taxon>Eleusine</taxon>
    </lineage>
</organism>
<evidence type="ECO:0000256" key="1">
    <source>
        <dbReference type="ARBA" id="ARBA00004479"/>
    </source>
</evidence>
<keyword evidence="2" id="KW-0813">Transport</keyword>
<dbReference type="Gene3D" id="2.60.40.420">
    <property type="entry name" value="Cupredoxins - blue copper proteins"/>
    <property type="match status" value="1"/>
</dbReference>
<feature type="chain" id="PRO_5044011383" description="Phytocyanin domain-containing protein" evidence="13">
    <location>
        <begin position="24"/>
        <end position="177"/>
    </location>
</feature>
<dbReference type="GO" id="GO:0046872">
    <property type="term" value="F:metal ion binding"/>
    <property type="evidence" value="ECO:0007669"/>
    <property type="project" value="UniProtKB-KW"/>
</dbReference>
<name>A0AAV5EKJ9_ELECO</name>
<keyword evidence="3" id="KW-0812">Transmembrane</keyword>
<evidence type="ECO:0000256" key="6">
    <source>
        <dbReference type="ARBA" id="ARBA00022982"/>
    </source>
</evidence>
<keyword evidence="7" id="KW-1133">Transmembrane helix</keyword>
<evidence type="ECO:0000256" key="11">
    <source>
        <dbReference type="ARBA" id="ARBA00023180"/>
    </source>
</evidence>
<dbReference type="PANTHER" id="PTHR33021">
    <property type="entry name" value="BLUE COPPER PROTEIN"/>
    <property type="match status" value="1"/>
</dbReference>
<evidence type="ECO:0000313" key="16">
    <source>
        <dbReference type="Proteomes" id="UP001054889"/>
    </source>
</evidence>
<protein>
    <recommendedName>
        <fullName evidence="14">Phytocyanin domain-containing protein</fullName>
    </recommendedName>
</protein>
<proteinExistence type="predicted"/>
<keyword evidence="16" id="KW-1185">Reference proteome</keyword>
<dbReference type="GO" id="GO:0009610">
    <property type="term" value="P:response to symbiotic fungus"/>
    <property type="evidence" value="ECO:0007669"/>
    <property type="project" value="UniProtKB-ARBA"/>
</dbReference>
<dbReference type="GO" id="GO:0005886">
    <property type="term" value="C:plasma membrane"/>
    <property type="evidence" value="ECO:0007669"/>
    <property type="project" value="TreeGrafter"/>
</dbReference>
<dbReference type="InterPro" id="IPR003245">
    <property type="entry name" value="Phytocyanin_dom"/>
</dbReference>
<evidence type="ECO:0000256" key="3">
    <source>
        <dbReference type="ARBA" id="ARBA00022692"/>
    </source>
</evidence>
<dbReference type="GO" id="GO:0009055">
    <property type="term" value="F:electron transfer activity"/>
    <property type="evidence" value="ECO:0007669"/>
    <property type="project" value="InterPro"/>
</dbReference>
<dbReference type="FunFam" id="2.60.40.420:FF:000067">
    <property type="entry name" value="Cupredoxin superfamily protein"/>
    <property type="match status" value="1"/>
</dbReference>
<evidence type="ECO:0000256" key="4">
    <source>
        <dbReference type="ARBA" id="ARBA00022723"/>
    </source>
</evidence>
<keyword evidence="4" id="KW-0479">Metal-binding</keyword>
<evidence type="ECO:0000256" key="10">
    <source>
        <dbReference type="ARBA" id="ARBA00023157"/>
    </source>
</evidence>
<evidence type="ECO:0000259" key="14">
    <source>
        <dbReference type="PROSITE" id="PS51485"/>
    </source>
</evidence>
<evidence type="ECO:0000256" key="8">
    <source>
        <dbReference type="ARBA" id="ARBA00023008"/>
    </source>
</evidence>
<sequence length="177" mass="18197">MASNQMIFAIAAALAVAFLPALAVGTEHWVGDDKGWTLGFDYAAWAETKQFKVGDTIVFKYKEPSHTVAEVGGADFTACNKPAEATVMGTGDDRVTLDTAGRRWFVCSVGLHCQNGMKLKINVLPADEGAAEAASPAPGSPSVPPPPPASSPAGKVQAGLAQAVVTVASVIAAVLVF</sequence>
<dbReference type="PROSITE" id="PS51485">
    <property type="entry name" value="PHYTOCYANIN"/>
    <property type="match status" value="1"/>
</dbReference>
<dbReference type="EMBL" id="BQKI01000076">
    <property type="protein sequence ID" value="GJN23059.1"/>
    <property type="molecule type" value="Genomic_DNA"/>
</dbReference>
<keyword evidence="11" id="KW-0325">Glycoprotein</keyword>
<evidence type="ECO:0000256" key="5">
    <source>
        <dbReference type="ARBA" id="ARBA00022729"/>
    </source>
</evidence>
<dbReference type="SUPFAM" id="SSF49503">
    <property type="entry name" value="Cupredoxins"/>
    <property type="match status" value="1"/>
</dbReference>
<keyword evidence="9" id="KW-0472">Membrane</keyword>
<evidence type="ECO:0000256" key="13">
    <source>
        <dbReference type="SAM" id="SignalP"/>
    </source>
</evidence>
<dbReference type="InterPro" id="IPR008972">
    <property type="entry name" value="Cupredoxin"/>
</dbReference>
<keyword evidence="6" id="KW-0249">Electron transport</keyword>
<dbReference type="PANTHER" id="PTHR33021:SF441">
    <property type="entry name" value="OS03G0791366 PROTEIN"/>
    <property type="match status" value="1"/>
</dbReference>
<evidence type="ECO:0000256" key="2">
    <source>
        <dbReference type="ARBA" id="ARBA00022448"/>
    </source>
</evidence>
<dbReference type="CDD" id="cd04216">
    <property type="entry name" value="Phytocyanin"/>
    <property type="match status" value="1"/>
</dbReference>
<feature type="domain" description="Phytocyanin" evidence="14">
    <location>
        <begin position="26"/>
        <end position="125"/>
    </location>
</feature>
<dbReference type="Pfam" id="PF02298">
    <property type="entry name" value="Cu_bind_like"/>
    <property type="match status" value="1"/>
</dbReference>
<feature type="region of interest" description="Disordered" evidence="12">
    <location>
        <begin position="131"/>
        <end position="154"/>
    </location>
</feature>
<dbReference type="Proteomes" id="UP001054889">
    <property type="component" value="Unassembled WGS sequence"/>
</dbReference>
<dbReference type="AlphaFoldDB" id="A0AAV5EKJ9"/>
<reference evidence="15" key="1">
    <citation type="journal article" date="2018" name="DNA Res.">
        <title>Multiple hybrid de novo genome assembly of finger millet, an orphan allotetraploid crop.</title>
        <authorList>
            <person name="Hatakeyama M."/>
            <person name="Aluri S."/>
            <person name="Balachadran M.T."/>
            <person name="Sivarajan S.R."/>
            <person name="Patrignani A."/>
            <person name="Gruter S."/>
            <person name="Poveda L."/>
            <person name="Shimizu-Inatsugi R."/>
            <person name="Baeten J."/>
            <person name="Francoijs K.J."/>
            <person name="Nataraja K.N."/>
            <person name="Reddy Y.A.N."/>
            <person name="Phadnis S."/>
            <person name="Ravikumar R.L."/>
            <person name="Schlapbach R."/>
            <person name="Sreeman S.M."/>
            <person name="Shimizu K.K."/>
        </authorList>
    </citation>
    <scope>NUCLEOTIDE SEQUENCE</scope>
</reference>
<feature type="compositionally biased region" description="Pro residues" evidence="12">
    <location>
        <begin position="138"/>
        <end position="150"/>
    </location>
</feature>
<keyword evidence="10" id="KW-1015">Disulfide bond</keyword>
<evidence type="ECO:0000256" key="7">
    <source>
        <dbReference type="ARBA" id="ARBA00022989"/>
    </source>
</evidence>
<gene>
    <name evidence="15" type="primary">gb10676</name>
    <name evidence="15" type="ORF">PR202_gb10676</name>
</gene>
<reference evidence="15" key="2">
    <citation type="submission" date="2021-12" db="EMBL/GenBank/DDBJ databases">
        <title>Resequencing data analysis of finger millet.</title>
        <authorList>
            <person name="Hatakeyama M."/>
            <person name="Aluri S."/>
            <person name="Balachadran M.T."/>
            <person name="Sivarajan S.R."/>
            <person name="Poveda L."/>
            <person name="Shimizu-Inatsugi R."/>
            <person name="Schlapbach R."/>
            <person name="Sreeman S.M."/>
            <person name="Shimizu K.K."/>
        </authorList>
    </citation>
    <scope>NUCLEOTIDE SEQUENCE</scope>
</reference>
<comment type="caution">
    <text evidence="15">The sequence shown here is derived from an EMBL/GenBank/DDBJ whole genome shotgun (WGS) entry which is preliminary data.</text>
</comment>
<evidence type="ECO:0000256" key="9">
    <source>
        <dbReference type="ARBA" id="ARBA00023136"/>
    </source>
</evidence>
<accession>A0AAV5EKJ9</accession>
<feature type="signal peptide" evidence="13">
    <location>
        <begin position="1"/>
        <end position="23"/>
    </location>
</feature>
<keyword evidence="5 13" id="KW-0732">Signal</keyword>
<comment type="subcellular location">
    <subcellularLocation>
        <location evidence="1">Membrane</location>
        <topology evidence="1">Single-pass type I membrane protein</topology>
    </subcellularLocation>
</comment>
<keyword evidence="8" id="KW-0186">Copper</keyword>
<dbReference type="InterPro" id="IPR039391">
    <property type="entry name" value="Phytocyanin-like"/>
</dbReference>
<evidence type="ECO:0000313" key="15">
    <source>
        <dbReference type="EMBL" id="GJN23059.1"/>
    </source>
</evidence>